<dbReference type="Gene3D" id="3.90.1150.200">
    <property type="match status" value="1"/>
</dbReference>
<dbReference type="AlphaFoldDB" id="A0A4P6YVQ8"/>
<dbReference type="Proteomes" id="UP000292886">
    <property type="component" value="Chromosome"/>
</dbReference>
<dbReference type="KEGG" id="wei:EQG49_10450"/>
<sequence length="197" mass="22088">MAAVNINPKVDEFVANTKVWQAEIIKLRQLLLASELQEDYKWRKPTYSYNEQNLFGILPLKNHLSLLFMKGSVLDDPAGLLIQPTEDSQVQRQMRFTSLDDLLAKEGTVVAYIAAAVAAEKAGIQPVYAEPKAIPTPLELQTMLDDNDELHTAFDRLTPGRQKAYKRYFGDAKQSATRVARIEKFIPKILAGKGLAD</sequence>
<reference evidence="3" key="1">
    <citation type="submission" date="2019-03" db="EMBL/GenBank/DDBJ databases">
        <title>Weissella sp. 26KH-42 Genome sequencing.</title>
        <authorList>
            <person name="Heo J."/>
            <person name="Kim S.-J."/>
            <person name="Kim J.-S."/>
            <person name="Hong S.-B."/>
            <person name="Kwon S.-W."/>
        </authorList>
    </citation>
    <scope>NUCLEOTIDE SEQUENCE [LARGE SCALE GENOMIC DNA]</scope>
    <source>
        <strain evidence="3">26KH-42</strain>
    </source>
</reference>
<accession>A0A4P6YVQ8</accession>
<dbReference type="Pfam" id="PF13376">
    <property type="entry name" value="OmdA"/>
    <property type="match status" value="1"/>
</dbReference>
<proteinExistence type="predicted"/>
<dbReference type="OrthoDB" id="2452521at2"/>
<evidence type="ECO:0000313" key="2">
    <source>
        <dbReference type="EMBL" id="QBO36833.1"/>
    </source>
</evidence>
<organism evidence="2 3">
    <name type="scientific">Periweissella cryptocerci</name>
    <dbReference type="NCBI Taxonomy" id="2506420"/>
    <lineage>
        <taxon>Bacteria</taxon>
        <taxon>Bacillati</taxon>
        <taxon>Bacillota</taxon>
        <taxon>Bacilli</taxon>
        <taxon>Lactobacillales</taxon>
        <taxon>Lactobacillaceae</taxon>
        <taxon>Periweissella</taxon>
    </lineage>
</organism>
<dbReference type="InterPro" id="IPR016786">
    <property type="entry name" value="YdeI_bac"/>
</dbReference>
<name>A0A4P6YVQ8_9LACO</name>
<protein>
    <recommendedName>
        <fullName evidence="1">YdhG-like domain-containing protein</fullName>
    </recommendedName>
</protein>
<dbReference type="Pfam" id="PF08818">
    <property type="entry name" value="DUF1801"/>
    <property type="match status" value="1"/>
</dbReference>
<evidence type="ECO:0000313" key="3">
    <source>
        <dbReference type="Proteomes" id="UP000292886"/>
    </source>
</evidence>
<dbReference type="EMBL" id="CP037940">
    <property type="protein sequence ID" value="QBO36833.1"/>
    <property type="molecule type" value="Genomic_DNA"/>
</dbReference>
<dbReference type="PIRSF" id="PIRSF021308">
    <property type="entry name" value="UCP021308"/>
    <property type="match status" value="1"/>
</dbReference>
<dbReference type="RefSeq" id="WP_133363910.1">
    <property type="nucleotide sequence ID" value="NZ_CP037940.1"/>
</dbReference>
<keyword evidence="3" id="KW-1185">Reference proteome</keyword>
<feature type="domain" description="YdhG-like" evidence="1">
    <location>
        <begin position="20"/>
        <end position="117"/>
    </location>
</feature>
<gene>
    <name evidence="2" type="ORF">EQG49_10450</name>
</gene>
<evidence type="ECO:0000259" key="1">
    <source>
        <dbReference type="Pfam" id="PF08818"/>
    </source>
</evidence>
<dbReference type="InterPro" id="IPR014922">
    <property type="entry name" value="YdhG-like"/>
</dbReference>
<dbReference type="SUPFAM" id="SSF159888">
    <property type="entry name" value="YdhG-like"/>
    <property type="match status" value="1"/>
</dbReference>